<dbReference type="SUPFAM" id="SSF100950">
    <property type="entry name" value="NagB/RpiA/CoA transferase-like"/>
    <property type="match status" value="1"/>
</dbReference>
<keyword evidence="3" id="KW-0067">ATP-binding</keyword>
<dbReference type="AlphaFoldDB" id="A0A3B0T6J2"/>
<dbReference type="PANTHER" id="PTHR23407:SF1">
    <property type="entry name" value="5-FORMYLTETRAHYDROFOLATE CYCLO-LIGASE"/>
    <property type="match status" value="1"/>
</dbReference>
<reference evidence="4" key="1">
    <citation type="submission" date="2018-06" db="EMBL/GenBank/DDBJ databases">
        <authorList>
            <person name="Zhirakovskaya E."/>
        </authorList>
    </citation>
    <scope>NUCLEOTIDE SEQUENCE</scope>
</reference>
<comment type="similarity">
    <text evidence="1">Belongs to the 5-formyltetrahydrofolate cyclo-ligase family.</text>
</comment>
<accession>A0A3B0T6J2</accession>
<gene>
    <name evidence="4" type="ORF">MNBD_ALPHA09-1774</name>
</gene>
<dbReference type="GO" id="GO:0030272">
    <property type="term" value="F:5-formyltetrahydrofolate cyclo-ligase activity"/>
    <property type="evidence" value="ECO:0007669"/>
    <property type="project" value="UniProtKB-EC"/>
</dbReference>
<dbReference type="InterPro" id="IPR037171">
    <property type="entry name" value="NagB/RpiA_transferase-like"/>
</dbReference>
<dbReference type="InterPro" id="IPR024185">
    <property type="entry name" value="FTHF_cligase-like_sf"/>
</dbReference>
<dbReference type="NCBIfam" id="TIGR02727">
    <property type="entry name" value="MTHFS_bact"/>
    <property type="match status" value="1"/>
</dbReference>
<dbReference type="PANTHER" id="PTHR23407">
    <property type="entry name" value="ATPASE INHIBITOR/5-FORMYLTETRAHYDROFOLATE CYCLO-LIGASE"/>
    <property type="match status" value="1"/>
</dbReference>
<evidence type="ECO:0000256" key="3">
    <source>
        <dbReference type="ARBA" id="ARBA00022840"/>
    </source>
</evidence>
<name>A0A3B0T6J2_9ZZZZ</name>
<dbReference type="Pfam" id="PF01812">
    <property type="entry name" value="5-FTHF_cyc-lig"/>
    <property type="match status" value="1"/>
</dbReference>
<dbReference type="InterPro" id="IPR002698">
    <property type="entry name" value="FTHF_cligase"/>
</dbReference>
<dbReference type="GO" id="GO:0035999">
    <property type="term" value="P:tetrahydrofolate interconversion"/>
    <property type="evidence" value="ECO:0007669"/>
    <property type="project" value="TreeGrafter"/>
</dbReference>
<keyword evidence="4" id="KW-0436">Ligase</keyword>
<dbReference type="EC" id="6.3.3.2" evidence="4"/>
<organism evidence="4">
    <name type="scientific">hydrothermal vent metagenome</name>
    <dbReference type="NCBI Taxonomy" id="652676"/>
    <lineage>
        <taxon>unclassified sequences</taxon>
        <taxon>metagenomes</taxon>
        <taxon>ecological metagenomes</taxon>
    </lineage>
</organism>
<evidence type="ECO:0000256" key="1">
    <source>
        <dbReference type="ARBA" id="ARBA00010638"/>
    </source>
</evidence>
<dbReference type="Gene3D" id="3.40.50.10420">
    <property type="entry name" value="NagB/RpiA/CoA transferase-like"/>
    <property type="match status" value="1"/>
</dbReference>
<sequence>MTPIRKSADKTERRVIARARRATLLPLRADAAWRVARRGLRNIGPQCAAGAIIAGYFPQDEEFDVMPLLERLRAGGHRVVLPVVVARRCPLVFRQWRQGEEPVPGAMGIPTPPATAPQLRPDIVLVPFLEADEHGYRLGYGGGYYDRTLAELRARGDVTAIGVGFADQIVAEVLHDRHDARLDAILTEKGLIHMPQNIDGTAR</sequence>
<protein>
    <submittedName>
        <fullName evidence="4">5-formyltetrahydrofolate cyclo-ligase</fullName>
        <ecNumber evidence="4">6.3.3.2</ecNumber>
    </submittedName>
</protein>
<evidence type="ECO:0000313" key="4">
    <source>
        <dbReference type="EMBL" id="VAW13618.1"/>
    </source>
</evidence>
<dbReference type="EMBL" id="UOEM01000062">
    <property type="protein sequence ID" value="VAW13618.1"/>
    <property type="molecule type" value="Genomic_DNA"/>
</dbReference>
<evidence type="ECO:0000256" key="2">
    <source>
        <dbReference type="ARBA" id="ARBA00022741"/>
    </source>
</evidence>
<dbReference type="GO" id="GO:0005524">
    <property type="term" value="F:ATP binding"/>
    <property type="evidence" value="ECO:0007669"/>
    <property type="project" value="UniProtKB-KW"/>
</dbReference>
<dbReference type="GO" id="GO:0009396">
    <property type="term" value="P:folic acid-containing compound biosynthetic process"/>
    <property type="evidence" value="ECO:0007669"/>
    <property type="project" value="TreeGrafter"/>
</dbReference>
<keyword evidence="2" id="KW-0547">Nucleotide-binding</keyword>
<proteinExistence type="inferred from homology"/>